<reference evidence="3 6" key="2">
    <citation type="submission" date="2020-08" db="EMBL/GenBank/DDBJ databases">
        <title>Genomic Encyclopedia of Type Strains, Phase IV (KMG-IV): sequencing the most valuable type-strain genomes for metagenomic binning, comparative biology and taxonomic classification.</title>
        <authorList>
            <person name="Goeker M."/>
        </authorList>
    </citation>
    <scope>NUCLEOTIDE SEQUENCE [LARGE SCALE GENOMIC DNA]</scope>
    <source>
        <strain evidence="3 6">DSM 105434</strain>
    </source>
</reference>
<evidence type="ECO:0000313" key="3">
    <source>
        <dbReference type="EMBL" id="MBB5293329.1"/>
    </source>
</evidence>
<dbReference type="EMBL" id="VBRC01000001">
    <property type="protein sequence ID" value="TLK32051.1"/>
    <property type="molecule type" value="Genomic_DNA"/>
</dbReference>
<evidence type="ECO:0000313" key="5">
    <source>
        <dbReference type="Proteomes" id="UP000308000"/>
    </source>
</evidence>
<feature type="transmembrane region" description="Helical" evidence="2">
    <location>
        <begin position="101"/>
        <end position="118"/>
    </location>
</feature>
<evidence type="ECO:0000313" key="6">
    <source>
        <dbReference type="Proteomes" id="UP000536909"/>
    </source>
</evidence>
<comment type="caution">
    <text evidence="4">The sequence shown here is derived from an EMBL/GenBank/DDBJ whole genome shotgun (WGS) entry which is preliminary data.</text>
</comment>
<keyword evidence="2" id="KW-0472">Membrane</keyword>
<dbReference type="Proteomes" id="UP000536909">
    <property type="component" value="Unassembled WGS sequence"/>
</dbReference>
<feature type="region of interest" description="Disordered" evidence="1">
    <location>
        <begin position="37"/>
        <end position="93"/>
    </location>
</feature>
<dbReference type="RefSeq" id="WP_129117385.1">
    <property type="nucleotide sequence ID" value="NZ_BSUI01000012.1"/>
</dbReference>
<evidence type="ECO:0000313" key="4">
    <source>
        <dbReference type="EMBL" id="TLK32051.1"/>
    </source>
</evidence>
<protein>
    <submittedName>
        <fullName evidence="4">Uncharacterized protein</fullName>
    </submittedName>
</protein>
<dbReference type="AlphaFoldDB" id="A0AAJ5K6Q5"/>
<proteinExistence type="predicted"/>
<keyword evidence="2" id="KW-0812">Transmembrane</keyword>
<evidence type="ECO:0000256" key="2">
    <source>
        <dbReference type="SAM" id="Phobius"/>
    </source>
</evidence>
<gene>
    <name evidence="4" type="ORF">FCS05_00885</name>
    <name evidence="3" type="ORF">HNQ10_000142</name>
</gene>
<keyword evidence="2" id="KW-1133">Transmembrane helix</keyword>
<sequence>MTWLSRALLFLAVALLFVAAFLGLNQLGAFHSFEFTGRPGGPPPAQMQTASATGSTLAATAPDGEVAPTAAGNTPPAGAPPGGPRGEREGGFNWPELGKDFAIILGAWLALSGLERLVNHRRKAHMSARG</sequence>
<reference evidence="4 5" key="1">
    <citation type="submission" date="2019-04" db="EMBL/GenBank/DDBJ databases">
        <title>Deinococcus metalilatus MA1002 mutant No.5.</title>
        <authorList>
            <person name="Park W."/>
            <person name="Park C."/>
        </authorList>
    </citation>
    <scope>NUCLEOTIDE SEQUENCE [LARGE SCALE GENOMIC DNA]</scope>
    <source>
        <strain evidence="4 5">MA1002-m5</strain>
    </source>
</reference>
<organism evidence="4 5">
    <name type="scientific">Deinococcus metallilatus</name>
    <dbReference type="NCBI Taxonomy" id="1211322"/>
    <lineage>
        <taxon>Bacteria</taxon>
        <taxon>Thermotogati</taxon>
        <taxon>Deinococcota</taxon>
        <taxon>Deinococci</taxon>
        <taxon>Deinococcales</taxon>
        <taxon>Deinococcaceae</taxon>
        <taxon>Deinococcus</taxon>
    </lineage>
</organism>
<keyword evidence="6" id="KW-1185">Reference proteome</keyword>
<evidence type="ECO:0000256" key="1">
    <source>
        <dbReference type="SAM" id="MobiDB-lite"/>
    </source>
</evidence>
<feature type="compositionally biased region" description="Low complexity" evidence="1">
    <location>
        <begin position="49"/>
        <end position="76"/>
    </location>
</feature>
<dbReference type="Proteomes" id="UP000308000">
    <property type="component" value="Unassembled WGS sequence"/>
</dbReference>
<dbReference type="EMBL" id="JACHFV010000001">
    <property type="protein sequence ID" value="MBB5293329.1"/>
    <property type="molecule type" value="Genomic_DNA"/>
</dbReference>
<name>A0AAJ5K6Q5_9DEIO</name>
<accession>A0AAJ5K6Q5</accession>